<protein>
    <recommendedName>
        <fullName evidence="3">Tetratrico peptide repeat group 5 domain-containing protein</fullName>
    </recommendedName>
</protein>
<accession>A0A1C0Y618</accession>
<dbReference type="RefSeq" id="WP_066548384.1">
    <property type="nucleotide sequence ID" value="NZ_MASJ01000040.1"/>
</dbReference>
<reference evidence="1 2" key="1">
    <citation type="submission" date="2016-07" db="EMBL/GenBank/DDBJ databases">
        <title>Caryophanon tenue genome sequencing.</title>
        <authorList>
            <person name="Verma A."/>
            <person name="Pal Y."/>
            <person name="Krishnamurthi S."/>
        </authorList>
    </citation>
    <scope>NUCLEOTIDE SEQUENCE [LARGE SCALE GENOMIC DNA]</scope>
    <source>
        <strain evidence="1 2">DSM 14152</strain>
    </source>
</reference>
<evidence type="ECO:0000313" key="1">
    <source>
        <dbReference type="EMBL" id="OCS82627.1"/>
    </source>
</evidence>
<name>A0A1C0Y618_9BACL</name>
<proteinExistence type="predicted"/>
<dbReference type="STRING" id="33978.A6M13_07070"/>
<dbReference type="AlphaFoldDB" id="A0A1C0Y618"/>
<comment type="caution">
    <text evidence="1">The sequence shown here is derived from an EMBL/GenBank/DDBJ whole genome shotgun (WGS) entry which is preliminary data.</text>
</comment>
<dbReference type="InterPro" id="IPR011990">
    <property type="entry name" value="TPR-like_helical_dom_sf"/>
</dbReference>
<keyword evidence="2" id="KW-1185">Reference proteome</keyword>
<gene>
    <name evidence="1" type="ORF">A6M13_07070</name>
</gene>
<evidence type="ECO:0008006" key="3">
    <source>
        <dbReference type="Google" id="ProtNLM"/>
    </source>
</evidence>
<dbReference type="Proteomes" id="UP000093199">
    <property type="component" value="Unassembled WGS sequence"/>
</dbReference>
<dbReference type="EMBL" id="MASJ01000040">
    <property type="protein sequence ID" value="OCS82627.1"/>
    <property type="molecule type" value="Genomic_DNA"/>
</dbReference>
<evidence type="ECO:0000313" key="2">
    <source>
        <dbReference type="Proteomes" id="UP000093199"/>
    </source>
</evidence>
<sequence length="191" mass="22172">MDVNERYEEARQLIAHTPAKAMDILPTLYEECVAVGAYDKVMKCYVNLAYSYYNVGNIKRAYEMTNDYERLCADFGLAIACAYYYPLLATQYAALGDKEQCFFYRKAAMTHAQTQYMEEKTEELLLLYFANAKLYAMQLTNDNQFDEALVVVKTIEPFLPFVPSMNVNRVEFYSQYAYIALQKNSSRLQHS</sequence>
<dbReference type="SUPFAM" id="SSF48452">
    <property type="entry name" value="TPR-like"/>
    <property type="match status" value="1"/>
</dbReference>
<organism evidence="1 2">
    <name type="scientific">Caryophanon tenue</name>
    <dbReference type="NCBI Taxonomy" id="33978"/>
    <lineage>
        <taxon>Bacteria</taxon>
        <taxon>Bacillati</taxon>
        <taxon>Bacillota</taxon>
        <taxon>Bacilli</taxon>
        <taxon>Bacillales</taxon>
        <taxon>Caryophanaceae</taxon>
        <taxon>Caryophanon</taxon>
    </lineage>
</organism>